<feature type="compositionally biased region" description="Low complexity" evidence="6">
    <location>
        <begin position="616"/>
        <end position="633"/>
    </location>
</feature>
<dbReference type="SMART" id="SM00184">
    <property type="entry name" value="RING"/>
    <property type="match status" value="1"/>
</dbReference>
<feature type="region of interest" description="Disordered" evidence="6">
    <location>
        <begin position="372"/>
        <end position="392"/>
    </location>
</feature>
<evidence type="ECO:0000256" key="4">
    <source>
        <dbReference type="ARBA" id="ARBA00022833"/>
    </source>
</evidence>
<feature type="compositionally biased region" description="Acidic residues" evidence="6">
    <location>
        <begin position="584"/>
        <end position="615"/>
    </location>
</feature>
<dbReference type="Gene3D" id="3.30.40.10">
    <property type="entry name" value="Zinc/RING finger domain, C3HC4 (zinc finger)"/>
    <property type="match status" value="1"/>
</dbReference>
<evidence type="ECO:0000256" key="5">
    <source>
        <dbReference type="PROSITE-ProRule" id="PRU00723"/>
    </source>
</evidence>
<evidence type="ECO:0000313" key="9">
    <source>
        <dbReference type="EMBL" id="RDB20803.1"/>
    </source>
</evidence>
<feature type="domain" description="C3H1-type" evidence="8">
    <location>
        <begin position="180"/>
        <end position="215"/>
    </location>
</feature>
<dbReference type="STRING" id="39966.A0A369JM77"/>
<keyword evidence="4 5" id="KW-0862">Zinc</keyword>
<dbReference type="AlphaFoldDB" id="A0A369JM77"/>
<name>A0A369JM77_HYPMA</name>
<feature type="domain" description="C3H1-type" evidence="8">
    <location>
        <begin position="12"/>
        <end position="40"/>
    </location>
</feature>
<evidence type="ECO:0000256" key="3">
    <source>
        <dbReference type="ARBA" id="ARBA00022771"/>
    </source>
</evidence>
<dbReference type="Gene3D" id="3.30.1370.210">
    <property type="match status" value="1"/>
</dbReference>
<comment type="caution">
    <text evidence="9">The sequence shown here is derived from an EMBL/GenBank/DDBJ whole genome shotgun (WGS) entry which is preliminary data.</text>
</comment>
<sequence>MNDSQSHRPVTSKPRGICKYYTTPRGCFGGNSCKFLHTSDPSTDPSGSKPPALTPYDKAKRCRFYANGYCKRGESCWFLHVVDGGKGRAKDEDEDEELCSICFEKPSLYGLLGGCSHIFCLQCIRQWRDPKGKHGDVIESGNMKKCPMCRANSRYIIPSSRFWRDGQEGKEQVVQKYKESMRKVPCKHFVESTTKDPKKPMCPFGKDCFYLHKNDDGSLHVFKNGAEASMLLYRDYQRRGRRNAGFGFFNNYDVEMNFGIDGPFQVEFAAPPANANAELDVDAGSLAGRVAMDMFDRMVAEVMGSAMEEARAGGSGRGGHAARGTGRGGRRGGSRAGGRGGIDDATLDRARLQMVAGAVTAIRNELNRLEGPRNANAAAGGSGGTLTPVIIPGTATPTDWDLEGGGNGGADDAWGWNQFLTEGGNGDADVMERLEILADQMLGSLRSLGARDTGTPPPALEAIERGNTPPPPLEPIGSSDSDEEDDMPALQSVSNSSESDLYSDNSDEDRGEEYDEEAEGERVQNAMRSFDFAFNNAGGDEPRLPLLPLLRGQTLSAANRPPFGTSSSRFSNVVEREPQTMVIDIDEDEDGGEDEYEAEDERDEDVSELQPDADDAVATPSPAAATAPPFVTDGRGRVVWSNKGPEAIETPTETPNPRSTEETTGGSRSGPGSRSLFGRMFDALF</sequence>
<feature type="zinc finger region" description="C3H1-type" evidence="5">
    <location>
        <begin position="12"/>
        <end position="40"/>
    </location>
</feature>
<dbReference type="Pfam" id="PF00642">
    <property type="entry name" value="zf-CCCH"/>
    <property type="match status" value="1"/>
</dbReference>
<feature type="region of interest" description="Disordered" evidence="6">
    <location>
        <begin position="447"/>
        <end position="522"/>
    </location>
</feature>
<proteinExistence type="predicted"/>
<dbReference type="SUPFAM" id="SSF90229">
    <property type="entry name" value="CCCH zinc finger"/>
    <property type="match status" value="2"/>
</dbReference>
<dbReference type="GO" id="GO:0000209">
    <property type="term" value="P:protein polyubiquitination"/>
    <property type="evidence" value="ECO:0007669"/>
    <property type="project" value="InterPro"/>
</dbReference>
<dbReference type="PROSITE" id="PS00518">
    <property type="entry name" value="ZF_RING_1"/>
    <property type="match status" value="1"/>
</dbReference>
<keyword evidence="3 5" id="KW-0863">Zinc-finger</keyword>
<dbReference type="SUPFAM" id="SSF57850">
    <property type="entry name" value="RING/U-box"/>
    <property type="match status" value="1"/>
</dbReference>
<dbReference type="InterPro" id="IPR045072">
    <property type="entry name" value="MKRN-like"/>
</dbReference>
<dbReference type="InterPro" id="IPR018957">
    <property type="entry name" value="Znf_C3HC4_RING-type"/>
</dbReference>
<dbReference type="Pfam" id="PF00097">
    <property type="entry name" value="zf-C3HC4"/>
    <property type="match status" value="1"/>
</dbReference>
<dbReference type="Proteomes" id="UP000076154">
    <property type="component" value="Unassembled WGS sequence"/>
</dbReference>
<evidence type="ECO:0000256" key="1">
    <source>
        <dbReference type="ARBA" id="ARBA00022679"/>
    </source>
</evidence>
<dbReference type="GO" id="GO:0061630">
    <property type="term" value="F:ubiquitin protein ligase activity"/>
    <property type="evidence" value="ECO:0007669"/>
    <property type="project" value="InterPro"/>
</dbReference>
<evidence type="ECO:0000256" key="2">
    <source>
        <dbReference type="ARBA" id="ARBA00022723"/>
    </source>
</evidence>
<feature type="compositionally biased region" description="Polar residues" evidence="6">
    <location>
        <begin position="491"/>
        <end position="504"/>
    </location>
</feature>
<reference evidence="9" key="1">
    <citation type="submission" date="2018-04" db="EMBL/GenBank/DDBJ databases">
        <title>Whole genome sequencing of Hypsizygus marmoreus.</title>
        <authorList>
            <person name="Choi I.-G."/>
            <person name="Min B."/>
            <person name="Kim J.-G."/>
            <person name="Kim S."/>
            <person name="Oh Y.-L."/>
            <person name="Kong W.-S."/>
            <person name="Park H."/>
            <person name="Jeong J."/>
            <person name="Song E.-S."/>
        </authorList>
    </citation>
    <scope>NUCLEOTIDE SEQUENCE [LARGE SCALE GENOMIC DNA]</scope>
    <source>
        <strain evidence="9">51987-8</strain>
    </source>
</reference>
<dbReference type="InParanoid" id="A0A369JM77"/>
<feature type="domain" description="C3H1-type" evidence="8">
    <location>
        <begin position="56"/>
        <end position="83"/>
    </location>
</feature>
<evidence type="ECO:0000256" key="6">
    <source>
        <dbReference type="SAM" id="MobiDB-lite"/>
    </source>
</evidence>
<dbReference type="InterPro" id="IPR013083">
    <property type="entry name" value="Znf_RING/FYVE/PHD"/>
</dbReference>
<dbReference type="InterPro" id="IPR001841">
    <property type="entry name" value="Znf_RING"/>
</dbReference>
<evidence type="ECO:0000313" key="10">
    <source>
        <dbReference type="Proteomes" id="UP000076154"/>
    </source>
</evidence>
<dbReference type="PANTHER" id="PTHR11224">
    <property type="entry name" value="MAKORIN-RELATED"/>
    <property type="match status" value="1"/>
</dbReference>
<dbReference type="GO" id="GO:0008270">
    <property type="term" value="F:zinc ion binding"/>
    <property type="evidence" value="ECO:0007669"/>
    <property type="project" value="UniProtKB-KW"/>
</dbReference>
<organism evidence="9 10">
    <name type="scientific">Hypsizygus marmoreus</name>
    <name type="common">White beech mushroom</name>
    <name type="synonym">Agaricus marmoreus</name>
    <dbReference type="NCBI Taxonomy" id="39966"/>
    <lineage>
        <taxon>Eukaryota</taxon>
        <taxon>Fungi</taxon>
        <taxon>Dikarya</taxon>
        <taxon>Basidiomycota</taxon>
        <taxon>Agaricomycotina</taxon>
        <taxon>Agaricomycetes</taxon>
        <taxon>Agaricomycetidae</taxon>
        <taxon>Agaricales</taxon>
        <taxon>Tricholomatineae</taxon>
        <taxon>Lyophyllaceae</taxon>
        <taxon>Hypsizygus</taxon>
    </lineage>
</organism>
<feature type="compositionally biased region" description="Gly residues" evidence="6">
    <location>
        <begin position="313"/>
        <end position="327"/>
    </location>
</feature>
<dbReference type="InterPro" id="IPR036855">
    <property type="entry name" value="Znf_CCCH_sf"/>
</dbReference>
<feature type="domain" description="RING-type" evidence="7">
    <location>
        <begin position="99"/>
        <end position="150"/>
    </location>
</feature>
<dbReference type="EMBL" id="LUEZ02000056">
    <property type="protein sequence ID" value="RDB20803.1"/>
    <property type="molecule type" value="Genomic_DNA"/>
</dbReference>
<dbReference type="SMART" id="SM00356">
    <property type="entry name" value="ZnF_C3H1"/>
    <property type="match status" value="3"/>
</dbReference>
<evidence type="ECO:0000259" key="8">
    <source>
        <dbReference type="PROSITE" id="PS50103"/>
    </source>
</evidence>
<feature type="zinc finger region" description="C3H1-type" evidence="5">
    <location>
        <begin position="56"/>
        <end position="83"/>
    </location>
</feature>
<dbReference type="PROSITE" id="PS50103">
    <property type="entry name" value="ZF_C3H1"/>
    <property type="match status" value="3"/>
</dbReference>
<feature type="compositionally biased region" description="Acidic residues" evidence="6">
    <location>
        <begin position="505"/>
        <end position="519"/>
    </location>
</feature>
<dbReference type="PROSITE" id="PS50089">
    <property type="entry name" value="ZF_RING_2"/>
    <property type="match status" value="1"/>
</dbReference>
<dbReference type="PANTHER" id="PTHR11224:SF10">
    <property type="entry name" value="IP09428P-RELATED"/>
    <property type="match status" value="1"/>
</dbReference>
<accession>A0A369JM77</accession>
<feature type="region of interest" description="Disordered" evidence="6">
    <location>
        <begin position="556"/>
        <end position="685"/>
    </location>
</feature>
<keyword evidence="2 5" id="KW-0479">Metal-binding</keyword>
<dbReference type="InterPro" id="IPR017907">
    <property type="entry name" value="Znf_RING_CS"/>
</dbReference>
<dbReference type="InterPro" id="IPR000571">
    <property type="entry name" value="Znf_CCCH"/>
</dbReference>
<gene>
    <name evidence="9" type="primary">MKRN1</name>
    <name evidence="9" type="ORF">Hypma_011998</name>
</gene>
<evidence type="ECO:0000259" key="7">
    <source>
        <dbReference type="PROSITE" id="PS50089"/>
    </source>
</evidence>
<protein>
    <submittedName>
        <fullName evidence="9">E3 ubiquitin-protein ligase makorin-1</fullName>
    </submittedName>
</protein>
<keyword evidence="1" id="KW-0808">Transferase</keyword>
<dbReference type="OrthoDB" id="250836at2759"/>
<feature type="zinc finger region" description="C3H1-type" evidence="5">
    <location>
        <begin position="180"/>
        <end position="215"/>
    </location>
</feature>
<keyword evidence="10" id="KW-1185">Reference proteome</keyword>
<feature type="compositionally biased region" description="Low complexity" evidence="6">
    <location>
        <begin position="662"/>
        <end position="675"/>
    </location>
</feature>
<feature type="region of interest" description="Disordered" evidence="6">
    <location>
        <begin position="310"/>
        <end position="342"/>
    </location>
</feature>